<dbReference type="AlphaFoldDB" id="A0A0D0KQD6"/>
<dbReference type="PIRSF" id="PIRSF011386">
    <property type="entry name" value="FixH"/>
    <property type="match status" value="1"/>
</dbReference>
<dbReference type="EMBL" id="JXQV01000030">
    <property type="protein sequence ID" value="KIP99132.1"/>
    <property type="molecule type" value="Genomic_DNA"/>
</dbReference>
<comment type="caution">
    <text evidence="2">The sequence shown here is derived from an EMBL/GenBank/DDBJ whole genome shotgun (WGS) entry which is preliminary data.</text>
</comment>
<evidence type="ECO:0000313" key="3">
    <source>
        <dbReference type="Proteomes" id="UP000035017"/>
    </source>
</evidence>
<dbReference type="Pfam" id="PF05751">
    <property type="entry name" value="FixH"/>
    <property type="match status" value="1"/>
</dbReference>
<name>A0A0D0KQD6_AGRTU</name>
<gene>
    <name evidence="2" type="ORF">RU07_20985</name>
</gene>
<sequence>MSTKSREKPDFTFTGWHMLTIMLLFFGTIISVNVTMAWNAVTSWSGLVVPNTYVASQQFNGKAEAAKARAATGIVGALHIEGNAIAYDVSHPQRGAIDTDSVTLNFRRPVGEKQDFSLDLDKQATNIFTAKHDLAAGDWIVEAIAMKDGKVIVHTGSRIDIAGGVR</sequence>
<keyword evidence="1" id="KW-0812">Transmembrane</keyword>
<dbReference type="Proteomes" id="UP000035017">
    <property type="component" value="Unassembled WGS sequence"/>
</dbReference>
<keyword evidence="1" id="KW-0472">Membrane</keyword>
<protein>
    <submittedName>
        <fullName evidence="2">Cation transporter</fullName>
    </submittedName>
</protein>
<keyword evidence="1" id="KW-1133">Transmembrane helix</keyword>
<dbReference type="OrthoDB" id="1495896at2"/>
<dbReference type="InterPro" id="IPR018037">
    <property type="entry name" value="FixH_proteobacterial"/>
</dbReference>
<dbReference type="InterPro" id="IPR008620">
    <property type="entry name" value="FixH"/>
</dbReference>
<evidence type="ECO:0000256" key="1">
    <source>
        <dbReference type="SAM" id="Phobius"/>
    </source>
</evidence>
<proteinExistence type="predicted"/>
<accession>A0A0D0KQD6</accession>
<evidence type="ECO:0000313" key="2">
    <source>
        <dbReference type="EMBL" id="KIP99132.1"/>
    </source>
</evidence>
<reference evidence="2 3" key="1">
    <citation type="submission" date="2014-12" db="EMBL/GenBank/DDBJ databases">
        <title>16Stimator: statistical estimation of ribosomal gene copy numbers from draft genome assemblies.</title>
        <authorList>
            <person name="Perisin M.A."/>
            <person name="Vetter M."/>
            <person name="Gilbert J.A."/>
            <person name="Bergelson J."/>
        </authorList>
    </citation>
    <scope>NUCLEOTIDE SEQUENCE [LARGE SCALE GENOMIC DNA]</scope>
    <source>
        <strain evidence="2 3">MEJ076</strain>
    </source>
</reference>
<feature type="transmembrane region" description="Helical" evidence="1">
    <location>
        <begin position="21"/>
        <end position="41"/>
    </location>
</feature>
<organism evidence="2 3">
    <name type="scientific">Agrobacterium tumefaciens</name>
    <dbReference type="NCBI Taxonomy" id="358"/>
    <lineage>
        <taxon>Bacteria</taxon>
        <taxon>Pseudomonadati</taxon>
        <taxon>Pseudomonadota</taxon>
        <taxon>Alphaproteobacteria</taxon>
        <taxon>Hyphomicrobiales</taxon>
        <taxon>Rhizobiaceae</taxon>
        <taxon>Rhizobium/Agrobacterium group</taxon>
        <taxon>Agrobacterium</taxon>
        <taxon>Agrobacterium tumefaciens complex</taxon>
    </lineage>
</organism>